<gene>
    <name evidence="2" type="ORF">NPIL_521491</name>
</gene>
<keyword evidence="3" id="KW-1185">Reference proteome</keyword>
<dbReference type="EMBL" id="BMAW01019538">
    <property type="protein sequence ID" value="GFT63874.1"/>
    <property type="molecule type" value="Genomic_DNA"/>
</dbReference>
<dbReference type="AlphaFoldDB" id="A0A8X6U0W1"/>
<evidence type="ECO:0000313" key="2">
    <source>
        <dbReference type="EMBL" id="GFT63874.1"/>
    </source>
</evidence>
<accession>A0A8X6U0W1</accession>
<comment type="caution">
    <text evidence="2">The sequence shown here is derived from an EMBL/GenBank/DDBJ whole genome shotgun (WGS) entry which is preliminary data.</text>
</comment>
<keyword evidence="1" id="KW-0472">Membrane</keyword>
<keyword evidence="1" id="KW-0812">Transmembrane</keyword>
<organism evidence="2 3">
    <name type="scientific">Nephila pilipes</name>
    <name type="common">Giant wood spider</name>
    <name type="synonym">Nephila maculata</name>
    <dbReference type="NCBI Taxonomy" id="299642"/>
    <lineage>
        <taxon>Eukaryota</taxon>
        <taxon>Metazoa</taxon>
        <taxon>Ecdysozoa</taxon>
        <taxon>Arthropoda</taxon>
        <taxon>Chelicerata</taxon>
        <taxon>Arachnida</taxon>
        <taxon>Araneae</taxon>
        <taxon>Araneomorphae</taxon>
        <taxon>Entelegynae</taxon>
        <taxon>Araneoidea</taxon>
        <taxon>Nephilidae</taxon>
        <taxon>Nephila</taxon>
    </lineage>
</organism>
<protein>
    <submittedName>
        <fullName evidence="2">Uncharacterized protein</fullName>
    </submittedName>
</protein>
<evidence type="ECO:0000256" key="1">
    <source>
        <dbReference type="SAM" id="Phobius"/>
    </source>
</evidence>
<dbReference type="Proteomes" id="UP000887013">
    <property type="component" value="Unassembled WGS sequence"/>
</dbReference>
<proteinExistence type="predicted"/>
<name>A0A8X6U0W1_NEPPI</name>
<reference evidence="2" key="1">
    <citation type="submission" date="2020-08" db="EMBL/GenBank/DDBJ databases">
        <title>Multicomponent nature underlies the extraordinary mechanical properties of spider dragline silk.</title>
        <authorList>
            <person name="Kono N."/>
            <person name="Nakamura H."/>
            <person name="Mori M."/>
            <person name="Yoshida Y."/>
            <person name="Ohtoshi R."/>
            <person name="Malay A.D."/>
            <person name="Moran D.A.P."/>
            <person name="Tomita M."/>
            <person name="Numata K."/>
            <person name="Arakawa K."/>
        </authorList>
    </citation>
    <scope>NUCLEOTIDE SEQUENCE</scope>
</reference>
<sequence length="153" mass="17436">MYFDSQEESAKKFCLFENQKMGMFPIRKIFPLVELMVEVSLAQSASVKQVKTGGPMLLITRIKSLVVFKFMISFVSTVQSFTVGVSFFLLSLYTAGDMSGLETVEIYRRTPIVYPYSELSFKFSAISSFRECDVSVGIQVGLRFFTLIFSRKF</sequence>
<keyword evidence="1" id="KW-1133">Transmembrane helix</keyword>
<evidence type="ECO:0000313" key="3">
    <source>
        <dbReference type="Proteomes" id="UP000887013"/>
    </source>
</evidence>
<feature type="transmembrane region" description="Helical" evidence="1">
    <location>
        <begin position="66"/>
        <end position="93"/>
    </location>
</feature>